<dbReference type="Proteomes" id="UP000236284">
    <property type="component" value="Unassembled WGS sequence"/>
</dbReference>
<proteinExistence type="predicted"/>
<dbReference type="EMBL" id="NJHS01000190">
    <property type="protein sequence ID" value="PNJ94240.1"/>
    <property type="molecule type" value="Genomic_DNA"/>
</dbReference>
<reference evidence="2 3" key="1">
    <citation type="submission" date="2017-06" db="EMBL/GenBank/DDBJ databases">
        <title>Genome variation in co-occurring toxic Cylindrospermopsis raciborskii strains determines phenotypic plasticity.</title>
        <authorList>
            <person name="Willis A."/>
            <person name="Woodhouse J."/>
            <person name="Ongley S."/>
            <person name="Jex A."/>
            <person name="Burford M."/>
            <person name="Neilan B."/>
        </authorList>
    </citation>
    <scope>NUCLEOTIDE SEQUENCE [LARGE SCALE GENOMIC DNA]</scope>
    <source>
        <strain evidence="2 3">C07</strain>
    </source>
</reference>
<name>A0ABX4WME2_9CYAN</name>
<gene>
    <name evidence="2" type="ORF">CEP15_13505</name>
</gene>
<feature type="compositionally biased region" description="Basic and acidic residues" evidence="1">
    <location>
        <begin position="1"/>
        <end position="16"/>
    </location>
</feature>
<feature type="region of interest" description="Disordered" evidence="1">
    <location>
        <begin position="1"/>
        <end position="22"/>
    </location>
</feature>
<accession>A0ABX4WME2</accession>
<evidence type="ECO:0000256" key="1">
    <source>
        <dbReference type="SAM" id="MobiDB-lite"/>
    </source>
</evidence>
<organism evidence="2 3">
    <name type="scientific">Cylindrospermopsis raciborskii C07</name>
    <dbReference type="NCBI Taxonomy" id="2014886"/>
    <lineage>
        <taxon>Bacteria</taxon>
        <taxon>Bacillati</taxon>
        <taxon>Cyanobacteriota</taxon>
        <taxon>Cyanophyceae</taxon>
        <taxon>Nostocales</taxon>
        <taxon>Aphanizomenonaceae</taxon>
        <taxon>Cylindrospermopsis</taxon>
    </lineage>
</organism>
<keyword evidence="3" id="KW-1185">Reference proteome</keyword>
<comment type="caution">
    <text evidence="2">The sequence shown here is derived from an EMBL/GenBank/DDBJ whole genome shotgun (WGS) entry which is preliminary data.</text>
</comment>
<evidence type="ECO:0000313" key="2">
    <source>
        <dbReference type="EMBL" id="PNJ94240.1"/>
    </source>
</evidence>
<evidence type="ECO:0000313" key="3">
    <source>
        <dbReference type="Proteomes" id="UP000236284"/>
    </source>
</evidence>
<protein>
    <recommendedName>
        <fullName evidence="4">Transposase</fullName>
    </recommendedName>
</protein>
<evidence type="ECO:0008006" key="4">
    <source>
        <dbReference type="Google" id="ProtNLM"/>
    </source>
</evidence>
<sequence>MGTGDREAFPTGDREALPTGHRSPRGTFHVRFAVGKRLTVNVFRQRINQLFQGVEDIWRGIAKHSRRAIALHSLRKIAFIHYPPVSSQGKNLNVLRGDCEALPTGDRAGLPTGHRSHLGTFHVRFAVGKRLTVNVFRQRMNQLFQGVEDIWRGIAKHSQWAIALSDYPPIPSQGKNLNILKGDRIALPLGDRSW</sequence>